<name>A0A1M5AZH5_9BACT</name>
<sequence length="176" mass="21062">MSKKNFTYLLTSNSTNEEEIFPAKTILLREGEISKRIYCIESGCLRSHFLHDGKDISFQFFFEGDTVASFESFYSGEPSHFTLETIEKTKVRIIEQEDFRKLLENEEMRSHYENRIIQRFIVYQKLFLSRIKNSPQERYEELLKEYPDIIKRIPQHYIASYLGITPVSLSRIRNRR</sequence>
<keyword evidence="2" id="KW-0808">Transferase</keyword>
<dbReference type="AlphaFoldDB" id="A0A1M5AZH5"/>
<evidence type="ECO:0000259" key="1">
    <source>
        <dbReference type="PROSITE" id="PS50042"/>
    </source>
</evidence>
<evidence type="ECO:0000313" key="3">
    <source>
        <dbReference type="Proteomes" id="UP000184480"/>
    </source>
</evidence>
<keyword evidence="2" id="KW-0418">Kinase</keyword>
<feature type="domain" description="Cyclic nucleotide-binding" evidence="1">
    <location>
        <begin position="17"/>
        <end position="103"/>
    </location>
</feature>
<evidence type="ECO:0000313" key="2">
    <source>
        <dbReference type="EMBL" id="SHF35487.1"/>
    </source>
</evidence>
<dbReference type="InterPro" id="IPR000595">
    <property type="entry name" value="cNMP-bd_dom"/>
</dbReference>
<keyword evidence="3" id="KW-1185">Reference proteome</keyword>
<accession>A0A1M5AZH5</accession>
<dbReference type="STRING" id="1346286.SAMN05444362_105205"/>
<dbReference type="PROSITE" id="PS50042">
    <property type="entry name" value="CNMP_BINDING_3"/>
    <property type="match status" value="1"/>
</dbReference>
<proteinExistence type="predicted"/>
<dbReference type="RefSeq" id="WP_062180437.1">
    <property type="nucleotide sequence ID" value="NZ_BBXL01000010.1"/>
</dbReference>
<dbReference type="Pfam" id="PF00027">
    <property type="entry name" value="cNMP_binding"/>
    <property type="match status" value="1"/>
</dbReference>
<dbReference type="SUPFAM" id="SSF51206">
    <property type="entry name" value="cAMP-binding domain-like"/>
    <property type="match status" value="1"/>
</dbReference>
<dbReference type="Gene3D" id="2.60.120.10">
    <property type="entry name" value="Jelly Rolls"/>
    <property type="match status" value="1"/>
</dbReference>
<reference evidence="3" key="1">
    <citation type="submission" date="2016-11" db="EMBL/GenBank/DDBJ databases">
        <authorList>
            <person name="Varghese N."/>
            <person name="Submissions S."/>
        </authorList>
    </citation>
    <scope>NUCLEOTIDE SEQUENCE [LARGE SCALE GENOMIC DNA]</scope>
    <source>
        <strain evidence="3">DSM 27370</strain>
    </source>
</reference>
<dbReference type="OrthoDB" id="680421at2"/>
<dbReference type="InterPro" id="IPR014710">
    <property type="entry name" value="RmlC-like_jellyroll"/>
</dbReference>
<organism evidence="2 3">
    <name type="scientific">Dysgonomonas macrotermitis</name>
    <dbReference type="NCBI Taxonomy" id="1346286"/>
    <lineage>
        <taxon>Bacteria</taxon>
        <taxon>Pseudomonadati</taxon>
        <taxon>Bacteroidota</taxon>
        <taxon>Bacteroidia</taxon>
        <taxon>Bacteroidales</taxon>
        <taxon>Dysgonomonadaceae</taxon>
        <taxon>Dysgonomonas</taxon>
    </lineage>
</organism>
<dbReference type="GO" id="GO:0016301">
    <property type="term" value="F:kinase activity"/>
    <property type="evidence" value="ECO:0007669"/>
    <property type="project" value="UniProtKB-KW"/>
</dbReference>
<dbReference type="Proteomes" id="UP000184480">
    <property type="component" value="Unassembled WGS sequence"/>
</dbReference>
<dbReference type="InterPro" id="IPR018490">
    <property type="entry name" value="cNMP-bd_dom_sf"/>
</dbReference>
<dbReference type="CDD" id="cd00038">
    <property type="entry name" value="CAP_ED"/>
    <property type="match status" value="1"/>
</dbReference>
<dbReference type="EMBL" id="FQUC01000005">
    <property type="protein sequence ID" value="SHF35487.1"/>
    <property type="molecule type" value="Genomic_DNA"/>
</dbReference>
<protein>
    <submittedName>
        <fullName evidence="2">cAMP-binding domain of CRP or a regulatory subunit of cAMP-dependent protein kinases</fullName>
    </submittedName>
</protein>
<gene>
    <name evidence="2" type="ORF">SAMN05444362_105205</name>
</gene>